<dbReference type="GO" id="GO:0032259">
    <property type="term" value="P:methylation"/>
    <property type="evidence" value="ECO:0007669"/>
    <property type="project" value="UniProtKB-KW"/>
</dbReference>
<dbReference type="InterPro" id="IPR000878">
    <property type="entry name" value="4pyrrol_Mease"/>
</dbReference>
<evidence type="ECO:0000256" key="1">
    <source>
        <dbReference type="ARBA" id="ARBA00012162"/>
    </source>
</evidence>
<dbReference type="Proteomes" id="UP000008914">
    <property type="component" value="Chromosome"/>
</dbReference>
<dbReference type="GO" id="GO:0004851">
    <property type="term" value="F:uroporphyrin-III C-methyltransferase activity"/>
    <property type="evidence" value="ECO:0007669"/>
    <property type="project" value="UniProtKB-EC"/>
</dbReference>
<accession>E6SBK3</accession>
<keyword evidence="3 7" id="KW-0808">Transferase</keyword>
<sequence length="329" mass="33214">MPLDLSLTGRSVLLTGIAPDTIATVHALLRDGAHVTVAAPDDPADLPTSVRDLAERGLVALRAEPEHTAYDVVIRSATPTPPPGRSGAGEVVLVGGGPSDAGLLTVAGLDAIRRADVVVHDRLAPLAALVHARAGTEIIDVGKIPRGEFTPQERINAILLEHARRGRVVVRLKGGDGFVFGRGGEEAQACRAAGIPVTVVPGITSSIAGPALAGIPVTHRDLVQGFSVVSGHVPPGDPRSTVDWGALARSGTTLVVLMGVATLPAITAELVAQGLAGDTPAAVVADAGMSSMRTVRAPLDSIAETASREGITAPAVAVVGAVAALDVLA</sequence>
<dbReference type="Gene3D" id="3.40.1010.10">
    <property type="entry name" value="Cobalt-precorrin-4 Transmethylase, Domain 1"/>
    <property type="match status" value="1"/>
</dbReference>
<dbReference type="FunFam" id="3.40.1010.10:FF:000001">
    <property type="entry name" value="Siroheme synthase"/>
    <property type="match status" value="1"/>
</dbReference>
<keyword evidence="2 7" id="KW-0489">Methyltransferase</keyword>
<dbReference type="eggNOG" id="COG0007">
    <property type="taxonomic scope" value="Bacteria"/>
</dbReference>
<evidence type="ECO:0000313" key="7">
    <source>
        <dbReference type="EMBL" id="ADU47334.1"/>
    </source>
</evidence>
<evidence type="ECO:0000256" key="5">
    <source>
        <dbReference type="ARBA" id="ARBA00023244"/>
    </source>
</evidence>
<dbReference type="PANTHER" id="PTHR45790">
    <property type="entry name" value="SIROHEME SYNTHASE-RELATED"/>
    <property type="match status" value="1"/>
</dbReference>
<dbReference type="InterPro" id="IPR035996">
    <property type="entry name" value="4pyrrol_Methylase_sf"/>
</dbReference>
<dbReference type="NCBIfam" id="NF004790">
    <property type="entry name" value="PRK06136.1"/>
    <property type="match status" value="1"/>
</dbReference>
<reference evidence="7 8" key="1">
    <citation type="journal article" date="2010" name="Stand. Genomic Sci.">
        <title>Complete genome sequence of Intrasporangium calvum type strain (7 KIP).</title>
        <authorList>
            <person name="Del Rio T.G."/>
            <person name="Chertkov O."/>
            <person name="Yasawong M."/>
            <person name="Lucas S."/>
            <person name="Deshpande S."/>
            <person name="Cheng J.F."/>
            <person name="Detter C."/>
            <person name="Tapia R."/>
            <person name="Han C."/>
            <person name="Goodwin L."/>
            <person name="Pitluck S."/>
            <person name="Liolios K."/>
            <person name="Ivanova N."/>
            <person name="Mavromatis K."/>
            <person name="Pati A."/>
            <person name="Chen A."/>
            <person name="Palaniappan K."/>
            <person name="Land M."/>
            <person name="Hauser L."/>
            <person name="Chang Y.J."/>
            <person name="Jeffries C.D."/>
            <person name="Rohde M."/>
            <person name="Pukall R."/>
            <person name="Sikorski J."/>
            <person name="Goker M."/>
            <person name="Woyke T."/>
            <person name="Bristow J."/>
            <person name="Eisen J.A."/>
            <person name="Markowitz V."/>
            <person name="Hugenholtz P."/>
            <person name="Kyrpides N.C."/>
            <person name="Klenk H.P."/>
            <person name="Lapidus A."/>
        </authorList>
    </citation>
    <scope>NUCLEOTIDE SEQUENCE [LARGE SCALE GENOMIC DNA]</scope>
    <source>
        <strain evidence="8">ATCC 23552 / DSM 43043 / JCM 3097 / NBRC 12989 / 7 KIP</strain>
    </source>
</reference>
<dbReference type="Gene3D" id="3.30.950.10">
    <property type="entry name" value="Methyltransferase, Cobalt-precorrin-4 Transmethylase, Domain 2"/>
    <property type="match status" value="1"/>
</dbReference>
<dbReference type="SUPFAM" id="SSF53790">
    <property type="entry name" value="Tetrapyrrole methylase"/>
    <property type="match status" value="1"/>
</dbReference>
<dbReference type="InterPro" id="IPR014776">
    <property type="entry name" value="4pyrrole_Mease_sub2"/>
</dbReference>
<dbReference type="Pfam" id="PF00590">
    <property type="entry name" value="TP_methylase"/>
    <property type="match status" value="1"/>
</dbReference>
<dbReference type="HOGENOM" id="CLU_011276_1_0_11"/>
<evidence type="ECO:0000256" key="4">
    <source>
        <dbReference type="ARBA" id="ARBA00022691"/>
    </source>
</evidence>
<evidence type="ECO:0000313" key="8">
    <source>
        <dbReference type="Proteomes" id="UP000008914"/>
    </source>
</evidence>
<dbReference type="InterPro" id="IPR014777">
    <property type="entry name" value="4pyrrole_Mease_sub1"/>
</dbReference>
<feature type="domain" description="Tetrapyrrole methylase" evidence="6">
    <location>
        <begin position="91"/>
        <end position="302"/>
    </location>
</feature>
<evidence type="ECO:0000259" key="6">
    <source>
        <dbReference type="Pfam" id="PF00590"/>
    </source>
</evidence>
<organism evidence="7 8">
    <name type="scientific">Intrasporangium calvum (strain ATCC 23552 / DSM 43043 / JCM 3097 / NBRC 12989 / NCIMB 10167 / NRRL B-3866 / 7 KIP)</name>
    <dbReference type="NCBI Taxonomy" id="710696"/>
    <lineage>
        <taxon>Bacteria</taxon>
        <taxon>Bacillati</taxon>
        <taxon>Actinomycetota</taxon>
        <taxon>Actinomycetes</taxon>
        <taxon>Micrococcales</taxon>
        <taxon>Intrasporangiaceae</taxon>
        <taxon>Intrasporangium</taxon>
    </lineage>
</organism>
<keyword evidence="8" id="KW-1185">Reference proteome</keyword>
<dbReference type="CDD" id="cd11642">
    <property type="entry name" value="SUMT"/>
    <property type="match status" value="1"/>
</dbReference>
<dbReference type="AlphaFoldDB" id="E6SBK3"/>
<dbReference type="GO" id="GO:0019354">
    <property type="term" value="P:siroheme biosynthetic process"/>
    <property type="evidence" value="ECO:0007669"/>
    <property type="project" value="InterPro"/>
</dbReference>
<dbReference type="KEGG" id="ica:Intca_0802"/>
<protein>
    <recommendedName>
        <fullName evidence="1">uroporphyrinogen-III C-methyltransferase</fullName>
        <ecNumber evidence="1">2.1.1.107</ecNumber>
    </recommendedName>
</protein>
<dbReference type="InterPro" id="IPR050161">
    <property type="entry name" value="Siro_Cobalamin_biosynth"/>
</dbReference>
<evidence type="ECO:0000256" key="2">
    <source>
        <dbReference type="ARBA" id="ARBA00022603"/>
    </source>
</evidence>
<dbReference type="PANTHER" id="PTHR45790:SF3">
    <property type="entry name" value="S-ADENOSYL-L-METHIONINE-DEPENDENT UROPORPHYRINOGEN III METHYLTRANSFERASE, CHLOROPLASTIC"/>
    <property type="match status" value="1"/>
</dbReference>
<dbReference type="RefSeq" id="WP_013491653.1">
    <property type="nucleotide sequence ID" value="NC_014830.1"/>
</dbReference>
<name>E6SBK3_INTC7</name>
<dbReference type="OrthoDB" id="9815856at2"/>
<keyword evidence="5" id="KW-0627">Porphyrin biosynthesis</keyword>
<dbReference type="InterPro" id="IPR006366">
    <property type="entry name" value="CobA/CysG_C"/>
</dbReference>
<keyword evidence="4" id="KW-0949">S-adenosyl-L-methionine</keyword>
<dbReference type="EC" id="2.1.1.107" evidence="1"/>
<evidence type="ECO:0000256" key="3">
    <source>
        <dbReference type="ARBA" id="ARBA00022679"/>
    </source>
</evidence>
<proteinExistence type="predicted"/>
<dbReference type="NCBIfam" id="TIGR01469">
    <property type="entry name" value="cobA_cysG_Cterm"/>
    <property type="match status" value="1"/>
</dbReference>
<dbReference type="EMBL" id="CP002343">
    <property type="protein sequence ID" value="ADU47334.1"/>
    <property type="molecule type" value="Genomic_DNA"/>
</dbReference>
<gene>
    <name evidence="7" type="ordered locus">Intca_0802</name>
</gene>
<dbReference type="STRING" id="710696.Intca_0802"/>